<proteinExistence type="inferred from homology"/>
<evidence type="ECO:0000256" key="2">
    <source>
        <dbReference type="ARBA" id="ARBA00004337"/>
    </source>
</evidence>
<feature type="transmembrane region" description="Helical" evidence="10">
    <location>
        <begin position="66"/>
        <end position="86"/>
    </location>
</feature>
<sequence length="147" mass="16306">MAVASIIVCGVYIFIGFFAFLVFLILENFPSALWGLATGLISLQIFHLHFLEHKQQLDLAYNDRDIGQLFIVGIICAILGGTGFLVHTSYEIATRKGISPIANNEITSIIWSFMVLKVSVVLALVARRYRRNTSTEFIVPQNVEASG</sequence>
<feature type="transmembrane region" description="Helical" evidence="10">
    <location>
        <begin position="106"/>
        <end position="126"/>
    </location>
</feature>
<evidence type="ECO:0000256" key="10">
    <source>
        <dbReference type="SAM" id="Phobius"/>
    </source>
</evidence>
<organism evidence="11 12">
    <name type="scientific">Agrilus planipennis</name>
    <name type="common">Emerald ash borer</name>
    <name type="synonym">Agrilus marcopoli</name>
    <dbReference type="NCBI Taxonomy" id="224129"/>
    <lineage>
        <taxon>Eukaryota</taxon>
        <taxon>Metazoa</taxon>
        <taxon>Ecdysozoa</taxon>
        <taxon>Arthropoda</taxon>
        <taxon>Hexapoda</taxon>
        <taxon>Insecta</taxon>
        <taxon>Pterygota</taxon>
        <taxon>Neoptera</taxon>
        <taxon>Endopterygota</taxon>
        <taxon>Coleoptera</taxon>
        <taxon>Polyphaga</taxon>
        <taxon>Elateriformia</taxon>
        <taxon>Buprestoidea</taxon>
        <taxon>Buprestidae</taxon>
        <taxon>Agrilinae</taxon>
        <taxon>Agrilus</taxon>
    </lineage>
</organism>
<evidence type="ECO:0000313" key="11">
    <source>
        <dbReference type="Proteomes" id="UP000192223"/>
    </source>
</evidence>
<dbReference type="AlphaFoldDB" id="A0A1W4WF13"/>
<evidence type="ECO:0000256" key="9">
    <source>
        <dbReference type="ARBA" id="ARBA00023228"/>
    </source>
</evidence>
<evidence type="ECO:0000256" key="3">
    <source>
        <dbReference type="ARBA" id="ARBA00006203"/>
    </source>
</evidence>
<keyword evidence="6" id="KW-0967">Endosome</keyword>
<keyword evidence="5 10" id="KW-0812">Transmembrane</keyword>
<keyword evidence="9" id="KW-0458">Lysosome</keyword>
<name>A0A1W4WF13_AGRPL</name>
<keyword evidence="11" id="KW-1185">Reference proteome</keyword>
<gene>
    <name evidence="12" type="primary">LOC108732412</name>
</gene>
<protein>
    <submittedName>
        <fullName evidence="12">Uncharacterized protein LOC108732412</fullName>
    </submittedName>
</protein>
<evidence type="ECO:0000313" key="12">
    <source>
        <dbReference type="RefSeq" id="XP_018318703.1"/>
    </source>
</evidence>
<evidence type="ECO:0000256" key="7">
    <source>
        <dbReference type="ARBA" id="ARBA00022989"/>
    </source>
</evidence>
<dbReference type="PANTHER" id="PTHR31525:SF1">
    <property type="entry name" value="HEME TRANSPORTER HRG1"/>
    <property type="match status" value="1"/>
</dbReference>
<dbReference type="Proteomes" id="UP000192223">
    <property type="component" value="Unplaced"/>
</dbReference>
<accession>A0A1W4WF13</accession>
<keyword evidence="8 10" id="KW-0472">Membrane</keyword>
<dbReference type="PANTHER" id="PTHR31525">
    <property type="entry name" value="HEME TRANSPORTER HRG1"/>
    <property type="match status" value="1"/>
</dbReference>
<dbReference type="STRING" id="224129.A0A1W4WF13"/>
<dbReference type="GO" id="GO:0005886">
    <property type="term" value="C:plasma membrane"/>
    <property type="evidence" value="ECO:0007669"/>
    <property type="project" value="TreeGrafter"/>
</dbReference>
<evidence type="ECO:0000256" key="6">
    <source>
        <dbReference type="ARBA" id="ARBA00022753"/>
    </source>
</evidence>
<evidence type="ECO:0000256" key="8">
    <source>
        <dbReference type="ARBA" id="ARBA00023136"/>
    </source>
</evidence>
<dbReference type="KEGG" id="apln:108732412"/>
<comment type="similarity">
    <text evidence="3">Belongs to the HRG family.</text>
</comment>
<dbReference type="GeneID" id="108732412"/>
<evidence type="ECO:0000256" key="4">
    <source>
        <dbReference type="ARBA" id="ARBA00022448"/>
    </source>
</evidence>
<evidence type="ECO:0000256" key="1">
    <source>
        <dbReference type="ARBA" id="ARBA00004155"/>
    </source>
</evidence>
<keyword evidence="4" id="KW-0813">Transport</keyword>
<dbReference type="GO" id="GO:0020037">
    <property type="term" value="F:heme binding"/>
    <property type="evidence" value="ECO:0007669"/>
    <property type="project" value="TreeGrafter"/>
</dbReference>
<feature type="transmembrane region" description="Helical" evidence="10">
    <location>
        <begin position="7"/>
        <end position="26"/>
    </location>
</feature>
<dbReference type="GO" id="GO:0015232">
    <property type="term" value="F:heme transmembrane transporter activity"/>
    <property type="evidence" value="ECO:0007669"/>
    <property type="project" value="InterPro"/>
</dbReference>
<dbReference type="RefSeq" id="XP_018318703.1">
    <property type="nucleotide sequence ID" value="XM_018463201.2"/>
</dbReference>
<evidence type="ECO:0000256" key="5">
    <source>
        <dbReference type="ARBA" id="ARBA00022692"/>
    </source>
</evidence>
<keyword evidence="7 10" id="KW-1133">Transmembrane helix</keyword>
<reference evidence="12" key="1">
    <citation type="submission" date="2025-08" db="UniProtKB">
        <authorList>
            <consortium name="RefSeq"/>
        </authorList>
    </citation>
    <scope>IDENTIFICATION</scope>
    <source>
        <tissue evidence="12">Entire body</tissue>
    </source>
</reference>
<dbReference type="InterPro" id="IPR026218">
    <property type="entry name" value="HRG"/>
</dbReference>
<dbReference type="InParanoid" id="A0A1W4WF13"/>
<dbReference type="GO" id="GO:0005765">
    <property type="term" value="C:lysosomal membrane"/>
    <property type="evidence" value="ECO:0007669"/>
    <property type="project" value="UniProtKB-SubCell"/>
</dbReference>
<dbReference type="GO" id="GO:0010008">
    <property type="term" value="C:endosome membrane"/>
    <property type="evidence" value="ECO:0007669"/>
    <property type="project" value="UniProtKB-SubCell"/>
</dbReference>
<comment type="subcellular location">
    <subcellularLocation>
        <location evidence="2">Endosome membrane</location>
        <topology evidence="2">Multi-pass membrane protein</topology>
    </subcellularLocation>
    <subcellularLocation>
        <location evidence="1">Lysosome membrane</location>
        <topology evidence="1">Multi-pass membrane protein</topology>
    </subcellularLocation>
</comment>
<dbReference type="OrthoDB" id="5954402at2759"/>
<feature type="transmembrane region" description="Helical" evidence="10">
    <location>
        <begin position="32"/>
        <end position="51"/>
    </location>
</feature>